<accession>A0AAD7MJA3</accession>
<feature type="compositionally biased region" description="Polar residues" evidence="1">
    <location>
        <begin position="190"/>
        <end position="199"/>
    </location>
</feature>
<dbReference type="AlphaFoldDB" id="A0AAD7MJA3"/>
<feature type="compositionally biased region" description="Low complexity" evidence="1">
    <location>
        <begin position="200"/>
        <end position="213"/>
    </location>
</feature>
<evidence type="ECO:0000256" key="2">
    <source>
        <dbReference type="SAM" id="Phobius"/>
    </source>
</evidence>
<sequence length="256" mass="27756">MQDEFWEDNNAAIKYSGNWARSYGSIYHGSTVMRTRQLGDSMSVKFKGSTIRLMGAQGWDHGNFIVNLDGKETTVDGYCCGTGGGVPQVIQFEATGLTTGPHTLNVTNSAAGPYGTVLEVDALLISSHQDTLLDNLYFPLITLFVCALVFAVLRRRRRPLRLANTTSQQTIPLSSLDFVTPLPNHDKRTLPQTFPNEGYSTPGASSSSGGMPPNYTPAPQADDSELVERIAQRVARLVQQDAPPTYETTTAAASPP</sequence>
<dbReference type="Gene3D" id="2.60.120.260">
    <property type="entry name" value="Galactose-binding domain-like"/>
    <property type="match status" value="1"/>
</dbReference>
<keyword evidence="4" id="KW-1185">Reference proteome</keyword>
<evidence type="ECO:0000313" key="4">
    <source>
        <dbReference type="Proteomes" id="UP001215598"/>
    </source>
</evidence>
<evidence type="ECO:0000256" key="1">
    <source>
        <dbReference type="SAM" id="MobiDB-lite"/>
    </source>
</evidence>
<feature type="region of interest" description="Disordered" evidence="1">
    <location>
        <begin position="182"/>
        <end position="229"/>
    </location>
</feature>
<feature type="transmembrane region" description="Helical" evidence="2">
    <location>
        <begin position="136"/>
        <end position="153"/>
    </location>
</feature>
<organism evidence="3 4">
    <name type="scientific">Mycena metata</name>
    <dbReference type="NCBI Taxonomy" id="1033252"/>
    <lineage>
        <taxon>Eukaryota</taxon>
        <taxon>Fungi</taxon>
        <taxon>Dikarya</taxon>
        <taxon>Basidiomycota</taxon>
        <taxon>Agaricomycotina</taxon>
        <taxon>Agaricomycetes</taxon>
        <taxon>Agaricomycetidae</taxon>
        <taxon>Agaricales</taxon>
        <taxon>Marasmiineae</taxon>
        <taxon>Mycenaceae</taxon>
        <taxon>Mycena</taxon>
    </lineage>
</organism>
<protein>
    <submittedName>
        <fullName evidence="3">Uncharacterized protein</fullName>
    </submittedName>
</protein>
<feature type="region of interest" description="Disordered" evidence="1">
    <location>
        <begin position="237"/>
        <end position="256"/>
    </location>
</feature>
<keyword evidence="2" id="KW-1133">Transmembrane helix</keyword>
<gene>
    <name evidence="3" type="ORF">B0H16DRAFT_1607058</name>
</gene>
<comment type="caution">
    <text evidence="3">The sequence shown here is derived from an EMBL/GenBank/DDBJ whole genome shotgun (WGS) entry which is preliminary data.</text>
</comment>
<proteinExistence type="predicted"/>
<keyword evidence="2" id="KW-0472">Membrane</keyword>
<feature type="compositionally biased region" description="Low complexity" evidence="1">
    <location>
        <begin position="242"/>
        <end position="256"/>
    </location>
</feature>
<dbReference type="EMBL" id="JARKIB010000254">
    <property type="protein sequence ID" value="KAJ7719301.1"/>
    <property type="molecule type" value="Genomic_DNA"/>
</dbReference>
<reference evidence="3" key="1">
    <citation type="submission" date="2023-03" db="EMBL/GenBank/DDBJ databases">
        <title>Massive genome expansion in bonnet fungi (Mycena s.s.) driven by repeated elements and novel gene families across ecological guilds.</title>
        <authorList>
            <consortium name="Lawrence Berkeley National Laboratory"/>
            <person name="Harder C.B."/>
            <person name="Miyauchi S."/>
            <person name="Viragh M."/>
            <person name="Kuo A."/>
            <person name="Thoen E."/>
            <person name="Andreopoulos B."/>
            <person name="Lu D."/>
            <person name="Skrede I."/>
            <person name="Drula E."/>
            <person name="Henrissat B."/>
            <person name="Morin E."/>
            <person name="Kohler A."/>
            <person name="Barry K."/>
            <person name="LaButti K."/>
            <person name="Morin E."/>
            <person name="Salamov A."/>
            <person name="Lipzen A."/>
            <person name="Mereny Z."/>
            <person name="Hegedus B."/>
            <person name="Baldrian P."/>
            <person name="Stursova M."/>
            <person name="Weitz H."/>
            <person name="Taylor A."/>
            <person name="Grigoriev I.V."/>
            <person name="Nagy L.G."/>
            <person name="Martin F."/>
            <person name="Kauserud H."/>
        </authorList>
    </citation>
    <scope>NUCLEOTIDE SEQUENCE</scope>
    <source>
        <strain evidence="3">CBHHK182m</strain>
    </source>
</reference>
<name>A0AAD7MJA3_9AGAR</name>
<dbReference type="Proteomes" id="UP001215598">
    <property type="component" value="Unassembled WGS sequence"/>
</dbReference>
<keyword evidence="2" id="KW-0812">Transmembrane</keyword>
<evidence type="ECO:0000313" key="3">
    <source>
        <dbReference type="EMBL" id="KAJ7719301.1"/>
    </source>
</evidence>